<evidence type="ECO:0000256" key="9">
    <source>
        <dbReference type="SAM" id="Phobius"/>
    </source>
</evidence>
<dbReference type="RefSeq" id="WP_279996359.1">
    <property type="nucleotide sequence ID" value="NZ_JAOCDZ010000015.1"/>
</dbReference>
<feature type="transmembrane region" description="Helical" evidence="9">
    <location>
        <begin position="363"/>
        <end position="381"/>
    </location>
</feature>
<evidence type="ECO:0000256" key="2">
    <source>
        <dbReference type="ARBA" id="ARBA00009494"/>
    </source>
</evidence>
<keyword evidence="6 9" id="KW-1133">Transmembrane helix</keyword>
<feature type="region of interest" description="Disordered" evidence="8">
    <location>
        <begin position="148"/>
        <end position="193"/>
    </location>
</feature>
<keyword evidence="5 9" id="KW-0812">Transmembrane</keyword>
<organism evidence="10 11">
    <name type="scientific">Achromobacter spanius</name>
    <dbReference type="NCBI Taxonomy" id="217203"/>
    <lineage>
        <taxon>Bacteria</taxon>
        <taxon>Pseudomonadati</taxon>
        <taxon>Pseudomonadota</taxon>
        <taxon>Betaproteobacteria</taxon>
        <taxon>Burkholderiales</taxon>
        <taxon>Alcaligenaceae</taxon>
        <taxon>Achromobacter</taxon>
    </lineage>
</organism>
<dbReference type="EMBL" id="JAOCDZ010000015">
    <property type="protein sequence ID" value="MDH0738231.1"/>
    <property type="molecule type" value="Genomic_DNA"/>
</dbReference>
<evidence type="ECO:0000256" key="3">
    <source>
        <dbReference type="ARBA" id="ARBA00022475"/>
    </source>
</evidence>
<feature type="transmembrane region" description="Helical" evidence="9">
    <location>
        <begin position="700"/>
        <end position="719"/>
    </location>
</feature>
<evidence type="ECO:0000256" key="8">
    <source>
        <dbReference type="SAM" id="MobiDB-lite"/>
    </source>
</evidence>
<feature type="transmembrane region" description="Helical" evidence="9">
    <location>
        <begin position="224"/>
        <end position="242"/>
    </location>
</feature>
<evidence type="ECO:0000256" key="6">
    <source>
        <dbReference type="ARBA" id="ARBA00022989"/>
    </source>
</evidence>
<comment type="similarity">
    <text evidence="2">Belongs to the IgaA family.</text>
</comment>
<feature type="transmembrane region" description="Helical" evidence="9">
    <location>
        <begin position="248"/>
        <end position="266"/>
    </location>
</feature>
<gene>
    <name evidence="10" type="ORF">N5D93_20600</name>
</gene>
<dbReference type="Pfam" id="PF07095">
    <property type="entry name" value="IgaA"/>
    <property type="match status" value="1"/>
</dbReference>
<comment type="subcellular location">
    <subcellularLocation>
        <location evidence="1">Cell inner membrane</location>
        <topology evidence="1">Multi-pass membrane protein</topology>
    </subcellularLocation>
</comment>
<dbReference type="AlphaFoldDB" id="A0AA42LRK6"/>
<dbReference type="Proteomes" id="UP001161094">
    <property type="component" value="Unassembled WGS sequence"/>
</dbReference>
<evidence type="ECO:0000313" key="11">
    <source>
        <dbReference type="Proteomes" id="UP001161094"/>
    </source>
</evidence>
<feature type="transmembrane region" description="Helical" evidence="9">
    <location>
        <begin position="6"/>
        <end position="27"/>
    </location>
</feature>
<evidence type="ECO:0000313" key="10">
    <source>
        <dbReference type="EMBL" id="MDH0738231.1"/>
    </source>
</evidence>
<accession>A0AA42LRK6</accession>
<comment type="caution">
    <text evidence="10">The sequence shown here is derived from an EMBL/GenBank/DDBJ whole genome shotgun (WGS) entry which is preliminary data.</text>
</comment>
<evidence type="ECO:0000256" key="7">
    <source>
        <dbReference type="ARBA" id="ARBA00023136"/>
    </source>
</evidence>
<evidence type="ECO:0000256" key="5">
    <source>
        <dbReference type="ARBA" id="ARBA00022692"/>
    </source>
</evidence>
<evidence type="ECO:0000256" key="4">
    <source>
        <dbReference type="ARBA" id="ARBA00022519"/>
    </source>
</evidence>
<name>A0AA42LRK6_9BURK</name>
<evidence type="ECO:0000256" key="1">
    <source>
        <dbReference type="ARBA" id="ARBA00004429"/>
    </source>
</evidence>
<proteinExistence type="inferred from homology"/>
<keyword evidence="4" id="KW-0997">Cell inner membrane</keyword>
<sequence>MDSNTLKLGLMLIILVWSLISWITYMMRRSDNKGALRELKHEGQSLRAMTSEEAALVQPFLVFPANPKKTASLVNDRVFPLKGAFVRHGLETGQGGSTMHDTLGGVDVVLPYDARNYLREDNVADVVMTEKFAIVVALNGEFDIAGGRERDQRRQKQDQQWSSGKLGTLQDVVPQEPDAGPAGEQGEKLGEKGEPSLADVVRVEILSQRDETPAEIAERQQPGVAFWVSVVWLLAFICLAVTAADGGLAFAGAATALAVLALWLTWRRRAPDAPQKVNRARGELNAIVLTNPDNTQAVSTQLFLGDKLPIKLPEHWRSNLVLPDDGRVDVDMRVQDYSVVRLGGSHSLDEEQRLFPRVYWGRHVTLTLVGLLAGAALWITADNLKADAALTRAWVSGAQPRSYDSAAEFKKDLPGFGTLVALQGRARCELVRADAFSGGGAAFDCSRLRWGGGQSQAAQLEIDEPLLRLYSGDFLRTKPNPMMDMLVKGQVLGQMRNNQMGLYNARSVSVVNVVGLSNTVLGIETACEAVSGEAIAACDRLKRAFVDSVTLAREEPREWLELLKLVEAGALTAKGRGDEGLMLSRSVEEARRLARASAEPAVRAALDRASDLAMDTQKGGLVLNVLPGPYALLPELKRTRTADALAEWQQQVRMFLPDGAMPFKVGGLVVGVDGDASGAPAITVDASRSLDNPWPSVAHMAWLLLAALLVLVHAPLALIRMRAASARGKALQEHAQRRGTAKPAFF</sequence>
<keyword evidence="3" id="KW-1003">Cell membrane</keyword>
<protein>
    <submittedName>
        <fullName evidence="10">Intracellular growth attenuator family protein</fullName>
    </submittedName>
</protein>
<keyword evidence="7 9" id="KW-0472">Membrane</keyword>
<feature type="compositionally biased region" description="Basic and acidic residues" evidence="8">
    <location>
        <begin position="148"/>
        <end position="157"/>
    </location>
</feature>
<reference evidence="10" key="1">
    <citation type="submission" date="2022-09" db="EMBL/GenBank/DDBJ databases">
        <title>Intensive care unit water sources are persistently colonized with multi-drug resistant bacteria and are the site of extensive horizontal gene transfer of antibiotic resistance genes.</title>
        <authorList>
            <person name="Diorio-Toth L."/>
        </authorList>
    </citation>
    <scope>NUCLEOTIDE SEQUENCE</scope>
    <source>
        <strain evidence="10">GD03843</strain>
    </source>
</reference>
<dbReference type="GO" id="GO:0005886">
    <property type="term" value="C:plasma membrane"/>
    <property type="evidence" value="ECO:0007669"/>
    <property type="project" value="UniProtKB-SubCell"/>
</dbReference>
<dbReference type="InterPro" id="IPR010771">
    <property type="entry name" value="IgaA"/>
</dbReference>